<dbReference type="Proteomes" id="UP000075243">
    <property type="component" value="Unassembled WGS sequence"/>
</dbReference>
<dbReference type="Gramene" id="C.cajan_41769.t">
    <property type="protein sequence ID" value="C.cajan_41769.t.cds1"/>
    <property type="gene ID" value="C.cajan_41769"/>
</dbReference>
<name>A0A151RC22_CAJCA</name>
<accession>A0A151RC22</accession>
<keyword evidence="2" id="KW-1185">Reference proteome</keyword>
<organism evidence="1 2">
    <name type="scientific">Cajanus cajan</name>
    <name type="common">Pigeon pea</name>
    <name type="synonym">Cajanus indicus</name>
    <dbReference type="NCBI Taxonomy" id="3821"/>
    <lineage>
        <taxon>Eukaryota</taxon>
        <taxon>Viridiplantae</taxon>
        <taxon>Streptophyta</taxon>
        <taxon>Embryophyta</taxon>
        <taxon>Tracheophyta</taxon>
        <taxon>Spermatophyta</taxon>
        <taxon>Magnoliopsida</taxon>
        <taxon>eudicotyledons</taxon>
        <taxon>Gunneridae</taxon>
        <taxon>Pentapetalae</taxon>
        <taxon>rosids</taxon>
        <taxon>fabids</taxon>
        <taxon>Fabales</taxon>
        <taxon>Fabaceae</taxon>
        <taxon>Papilionoideae</taxon>
        <taxon>50 kb inversion clade</taxon>
        <taxon>NPAAA clade</taxon>
        <taxon>indigoferoid/millettioid clade</taxon>
        <taxon>Phaseoleae</taxon>
        <taxon>Cajanus</taxon>
    </lineage>
</organism>
<dbReference type="AlphaFoldDB" id="A0A151RC22"/>
<dbReference type="EMBL" id="KQ483862">
    <property type="protein sequence ID" value="KYP40057.1"/>
    <property type="molecule type" value="Genomic_DNA"/>
</dbReference>
<protein>
    <submittedName>
        <fullName evidence="1">Uncharacterized protein</fullName>
    </submittedName>
</protein>
<reference evidence="1" key="1">
    <citation type="journal article" date="2012" name="Nat. Biotechnol.">
        <title>Draft genome sequence of pigeonpea (Cajanus cajan), an orphan legume crop of resource-poor farmers.</title>
        <authorList>
            <person name="Varshney R.K."/>
            <person name="Chen W."/>
            <person name="Li Y."/>
            <person name="Bharti A.K."/>
            <person name="Saxena R.K."/>
            <person name="Schlueter J.A."/>
            <person name="Donoghue M.T."/>
            <person name="Azam S."/>
            <person name="Fan G."/>
            <person name="Whaley A.M."/>
            <person name="Farmer A.D."/>
            <person name="Sheridan J."/>
            <person name="Iwata A."/>
            <person name="Tuteja R."/>
            <person name="Penmetsa R.V."/>
            <person name="Wu W."/>
            <person name="Upadhyaya H.D."/>
            <person name="Yang S.P."/>
            <person name="Shah T."/>
            <person name="Saxena K.B."/>
            <person name="Michael T."/>
            <person name="McCombie W.R."/>
            <person name="Yang B."/>
            <person name="Zhang G."/>
            <person name="Yang H."/>
            <person name="Wang J."/>
            <person name="Spillane C."/>
            <person name="Cook D.R."/>
            <person name="May G.D."/>
            <person name="Xu X."/>
            <person name="Jackson S.A."/>
        </authorList>
    </citation>
    <scope>NUCLEOTIDE SEQUENCE [LARGE SCALE GENOMIC DNA]</scope>
</reference>
<evidence type="ECO:0000313" key="1">
    <source>
        <dbReference type="EMBL" id="KYP40057.1"/>
    </source>
</evidence>
<sequence>MSSETSIFGDGRRRSNSSYNVMIRVDADWSDDRISLGCFPTKISSVTTPKLKTSHFSFTTIV</sequence>
<gene>
    <name evidence="1" type="ORF">KK1_038616</name>
</gene>
<proteinExistence type="predicted"/>
<evidence type="ECO:0000313" key="2">
    <source>
        <dbReference type="Proteomes" id="UP000075243"/>
    </source>
</evidence>